<accession>A0A0E9R718</accession>
<reference evidence="2" key="1">
    <citation type="submission" date="2014-11" db="EMBL/GenBank/DDBJ databases">
        <authorList>
            <person name="Amaro Gonzalez C."/>
        </authorList>
    </citation>
    <scope>NUCLEOTIDE SEQUENCE</scope>
</reference>
<proteinExistence type="predicted"/>
<organism evidence="2">
    <name type="scientific">Anguilla anguilla</name>
    <name type="common">European freshwater eel</name>
    <name type="synonym">Muraena anguilla</name>
    <dbReference type="NCBI Taxonomy" id="7936"/>
    <lineage>
        <taxon>Eukaryota</taxon>
        <taxon>Metazoa</taxon>
        <taxon>Chordata</taxon>
        <taxon>Craniata</taxon>
        <taxon>Vertebrata</taxon>
        <taxon>Euteleostomi</taxon>
        <taxon>Actinopterygii</taxon>
        <taxon>Neopterygii</taxon>
        <taxon>Teleostei</taxon>
        <taxon>Anguilliformes</taxon>
        <taxon>Anguillidae</taxon>
        <taxon>Anguilla</taxon>
    </lineage>
</organism>
<dbReference type="AlphaFoldDB" id="A0A0E9R718"/>
<sequence length="57" mass="6807">MTSADLIWTQEATPPHHHSPSHWELEGFQPEHSPLQGWIRRQTDTVRERLIFTKYLL</sequence>
<protein>
    <submittedName>
        <fullName evidence="2">Uncharacterized protein</fullName>
    </submittedName>
</protein>
<feature type="region of interest" description="Disordered" evidence="1">
    <location>
        <begin position="1"/>
        <end position="26"/>
    </location>
</feature>
<evidence type="ECO:0000256" key="1">
    <source>
        <dbReference type="SAM" id="MobiDB-lite"/>
    </source>
</evidence>
<evidence type="ECO:0000313" key="2">
    <source>
        <dbReference type="EMBL" id="JAH24577.1"/>
    </source>
</evidence>
<name>A0A0E9R718_ANGAN</name>
<dbReference type="EMBL" id="GBXM01084000">
    <property type="protein sequence ID" value="JAH24577.1"/>
    <property type="molecule type" value="Transcribed_RNA"/>
</dbReference>
<reference evidence="2" key="2">
    <citation type="journal article" date="2015" name="Fish Shellfish Immunol.">
        <title>Early steps in the European eel (Anguilla anguilla)-Vibrio vulnificus interaction in the gills: Role of the RtxA13 toxin.</title>
        <authorList>
            <person name="Callol A."/>
            <person name="Pajuelo D."/>
            <person name="Ebbesson L."/>
            <person name="Teles M."/>
            <person name="MacKenzie S."/>
            <person name="Amaro C."/>
        </authorList>
    </citation>
    <scope>NUCLEOTIDE SEQUENCE</scope>
</reference>